<feature type="region of interest" description="Disordered" evidence="4">
    <location>
        <begin position="300"/>
        <end position="321"/>
    </location>
</feature>
<evidence type="ECO:0000256" key="4">
    <source>
        <dbReference type="SAM" id="MobiDB-lite"/>
    </source>
</evidence>
<dbReference type="CDD" id="cd08946">
    <property type="entry name" value="SDR_e"/>
    <property type="match status" value="1"/>
</dbReference>
<dbReference type="SUPFAM" id="SSF51735">
    <property type="entry name" value="NAD(P)-binding Rossmann-fold domains"/>
    <property type="match status" value="1"/>
</dbReference>
<sequence>MRVIVTGSAGRLGRSVAAGLAASGHQVVGADRVAVGLPGVDERTVDLIDALAAQRLFAEVRPEAVVHLAGIAVPFSAPERRILMTNTALVHTVLAAAAEVGAERVLAASSPTVLGYSSPDWRADRVPLDERTPPAPANAYALSKLVIEETVRQFARTERTAYGFFRPCYVLSPEEWAGAPTQQGHTLEQRLADPALAAVSLFNYLDARDAATFVAAWLAAPATVVDGEGFFAGAADALAVLPVADLWREYAPALGPGADALGHGRPVFSIEKAERLLDWVPERTWRTELDPAAVERLLAASEQAARPTDRSTVRLTESSLR</sequence>
<accession>A0A9X2H550</accession>
<evidence type="ECO:0000313" key="6">
    <source>
        <dbReference type="EMBL" id="MCP2369584.1"/>
    </source>
</evidence>
<dbReference type="Pfam" id="PF01370">
    <property type="entry name" value="Epimerase"/>
    <property type="match status" value="1"/>
</dbReference>
<dbReference type="InterPro" id="IPR036291">
    <property type="entry name" value="NAD(P)-bd_dom_sf"/>
</dbReference>
<name>A0A9X2H550_9MICO</name>
<evidence type="ECO:0000256" key="3">
    <source>
        <dbReference type="ARBA" id="ARBA00023027"/>
    </source>
</evidence>
<keyword evidence="3" id="KW-0520">NAD</keyword>
<protein>
    <submittedName>
        <fullName evidence="6">Nucleoside-diphosphate-sugar epimerase</fullName>
    </submittedName>
</protein>
<dbReference type="RefSeq" id="WP_156999049.1">
    <property type="nucleotide sequence ID" value="NZ_JAMZDY010000001.1"/>
</dbReference>
<keyword evidence="7" id="KW-1185">Reference proteome</keyword>
<dbReference type="InterPro" id="IPR001509">
    <property type="entry name" value="Epimerase_deHydtase"/>
</dbReference>
<evidence type="ECO:0000256" key="2">
    <source>
        <dbReference type="ARBA" id="ARBA00023002"/>
    </source>
</evidence>
<dbReference type="GO" id="GO:0016491">
    <property type="term" value="F:oxidoreductase activity"/>
    <property type="evidence" value="ECO:0007669"/>
    <property type="project" value="UniProtKB-KW"/>
</dbReference>
<dbReference type="Gene3D" id="3.40.50.720">
    <property type="entry name" value="NAD(P)-binding Rossmann-like Domain"/>
    <property type="match status" value="1"/>
</dbReference>
<evidence type="ECO:0000313" key="7">
    <source>
        <dbReference type="Proteomes" id="UP001139722"/>
    </source>
</evidence>
<evidence type="ECO:0000256" key="1">
    <source>
        <dbReference type="ARBA" id="ARBA00007637"/>
    </source>
</evidence>
<organism evidence="6 7">
    <name type="scientific">Agromyces terreus</name>
    <dbReference type="NCBI Taxonomy" id="424795"/>
    <lineage>
        <taxon>Bacteria</taxon>
        <taxon>Bacillati</taxon>
        <taxon>Actinomycetota</taxon>
        <taxon>Actinomycetes</taxon>
        <taxon>Micrococcales</taxon>
        <taxon>Microbacteriaceae</taxon>
        <taxon>Agromyces</taxon>
    </lineage>
</organism>
<dbReference type="EMBL" id="JAMZDY010000001">
    <property type="protein sequence ID" value="MCP2369584.1"/>
    <property type="molecule type" value="Genomic_DNA"/>
</dbReference>
<dbReference type="Proteomes" id="UP001139722">
    <property type="component" value="Unassembled WGS sequence"/>
</dbReference>
<feature type="domain" description="NAD-dependent epimerase/dehydratase" evidence="5">
    <location>
        <begin position="3"/>
        <end position="228"/>
    </location>
</feature>
<keyword evidence="2" id="KW-0560">Oxidoreductase</keyword>
<reference evidence="6" key="1">
    <citation type="submission" date="2022-06" db="EMBL/GenBank/DDBJ databases">
        <title>Sequencing the genomes of 1000 actinobacteria strains.</title>
        <authorList>
            <person name="Klenk H.-P."/>
        </authorList>
    </citation>
    <scope>NUCLEOTIDE SEQUENCE</scope>
    <source>
        <strain evidence="6">DSM 22016</strain>
    </source>
</reference>
<dbReference type="AlphaFoldDB" id="A0A9X2H550"/>
<proteinExistence type="inferred from homology"/>
<evidence type="ECO:0000259" key="5">
    <source>
        <dbReference type="Pfam" id="PF01370"/>
    </source>
</evidence>
<comment type="similarity">
    <text evidence="1">Belongs to the NAD(P)-dependent epimerase/dehydratase family.</text>
</comment>
<gene>
    <name evidence="6" type="ORF">BJ978_000260</name>
</gene>
<dbReference type="PANTHER" id="PTHR43103">
    <property type="entry name" value="NUCLEOSIDE-DIPHOSPHATE-SUGAR EPIMERASE"/>
    <property type="match status" value="1"/>
</dbReference>
<dbReference type="OrthoDB" id="9795501at2"/>
<comment type="caution">
    <text evidence="6">The sequence shown here is derived from an EMBL/GenBank/DDBJ whole genome shotgun (WGS) entry which is preliminary data.</text>
</comment>
<dbReference type="PANTHER" id="PTHR43103:SF5">
    <property type="entry name" value="4-EPIMERASE, PUTATIVE (AFU_ORTHOLOGUE AFUA_7G00360)-RELATED"/>
    <property type="match status" value="1"/>
</dbReference>